<accession>A0ABU4R989</accession>
<dbReference type="Proteomes" id="UP001273350">
    <property type="component" value="Unassembled WGS sequence"/>
</dbReference>
<dbReference type="RefSeq" id="WP_230001535.1">
    <property type="nucleotide sequence ID" value="NZ_CP087134.1"/>
</dbReference>
<evidence type="ECO:0000313" key="2">
    <source>
        <dbReference type="Proteomes" id="UP001273350"/>
    </source>
</evidence>
<gene>
    <name evidence="1" type="ORF">SGQ83_02550</name>
</gene>
<protein>
    <submittedName>
        <fullName evidence="1">Uncharacterized protein</fullName>
    </submittedName>
</protein>
<organism evidence="1 2">
    <name type="scientific">Flavobacterium cupriresistens</name>
    <dbReference type="NCBI Taxonomy" id="2893885"/>
    <lineage>
        <taxon>Bacteria</taxon>
        <taxon>Pseudomonadati</taxon>
        <taxon>Bacteroidota</taxon>
        <taxon>Flavobacteriia</taxon>
        <taxon>Flavobacteriales</taxon>
        <taxon>Flavobacteriaceae</taxon>
        <taxon>Flavobacterium</taxon>
    </lineage>
</organism>
<keyword evidence="2" id="KW-1185">Reference proteome</keyword>
<reference evidence="1 2" key="1">
    <citation type="submission" date="2023-11" db="EMBL/GenBank/DDBJ databases">
        <title>Unpublished Manusciprt.</title>
        <authorList>
            <person name="Saticioglu I.B."/>
            <person name="Ay H."/>
            <person name="Ajmi N."/>
            <person name="Altun S."/>
            <person name="Duman M."/>
        </authorList>
    </citation>
    <scope>NUCLEOTIDE SEQUENCE [LARGE SCALE GENOMIC DNA]</scope>
    <source>
        <strain evidence="1 2">Fl-318</strain>
    </source>
</reference>
<evidence type="ECO:0000313" key="1">
    <source>
        <dbReference type="EMBL" id="MDX6188214.1"/>
    </source>
</evidence>
<sequence>MMRKYACLLLFALILNGCDDGDVTVETLDFSDIKQASSCPSSNNQLVYKIKSQESLLLQLDKDTFKNEPTLPGKPNTYQIDDNKFKLYYRSYDGPVGIPNICDFIPPTTPNVINEWYAKSGRIEIATTAITSTNSTTNAITITGYSHNIVIKNITYSVSSLDITQPQVVFGDFTTTVADVDKLDLAFTRPLVQCPTSKQIYTYNTKSAMTIDAIDPLLIKNEATAPNSPRRGLIGSTVNKLLYKLFTGPPVSDDYFCGTTIPTTPTVKETWTGVDGVANTSGIIEVTTTTAVNNQFKHTIVLKNTSIKKGNNFVNLGTSYVLGELLTK</sequence>
<dbReference type="EMBL" id="JAWXVI010000002">
    <property type="protein sequence ID" value="MDX6188214.1"/>
    <property type="molecule type" value="Genomic_DNA"/>
</dbReference>
<name>A0ABU4R989_9FLAO</name>
<proteinExistence type="predicted"/>
<comment type="caution">
    <text evidence="1">The sequence shown here is derived from an EMBL/GenBank/DDBJ whole genome shotgun (WGS) entry which is preliminary data.</text>
</comment>